<dbReference type="PANTHER" id="PTHR31516">
    <property type="entry name" value="STABILIZER OF AXONEMAL MICROTUBULES 2"/>
    <property type="match status" value="1"/>
</dbReference>
<accession>A0A507E3G6</accession>
<evidence type="ECO:0000256" key="2">
    <source>
        <dbReference type="SAM" id="MobiDB-lite"/>
    </source>
</evidence>
<dbReference type="PANTHER" id="PTHR31516:SF17">
    <property type="entry name" value="STABILIZER OF AXONEMAL MICROTUBULES 2"/>
    <property type="match status" value="1"/>
</dbReference>
<name>A0A507E3G6_9FUNG</name>
<sequence length="384" mass="43246">MAPHAEQCICAVCTCGRHKLCKVPQHVDSHLDAHTEYGDNYLKYQAGPRTRGRAHPQQLDWKGGAFLGSTENREKYVSHPVAPHQAPAKVMYSRNDAPFEGTTTSKNDYPAWDIAPVQQKRPPATVMDSGKFDGSTTNKRDYQPFELQPRTFHKAAEWMKPTTRFSDETTNHADFRAWKVAPHANAHPPAKHVNVQEDRDFKSTTAAAYTGNQLAQRAAMAPRAAYMANPVKFEGTSTNTDSFRRWDLPPKNATPKAAYVPNQSHFDDATTYKTNYQPKSVERTTRSIAQYQAPNTKFEGLSTHHADFSAPGRQTRELDFRPRVAYNAVGDDRDWLTTMRSQYTPKPIAKCPAVDWIPQERERHVDGHVYLAHHAAAEPAEAHA</sequence>
<evidence type="ECO:0000256" key="1">
    <source>
        <dbReference type="ARBA" id="ARBA00008738"/>
    </source>
</evidence>
<proteinExistence type="inferred from homology"/>
<organism evidence="3 4">
    <name type="scientific">Powellomyces hirtus</name>
    <dbReference type="NCBI Taxonomy" id="109895"/>
    <lineage>
        <taxon>Eukaryota</taxon>
        <taxon>Fungi</taxon>
        <taxon>Fungi incertae sedis</taxon>
        <taxon>Chytridiomycota</taxon>
        <taxon>Chytridiomycota incertae sedis</taxon>
        <taxon>Chytridiomycetes</taxon>
        <taxon>Spizellomycetales</taxon>
        <taxon>Powellomycetaceae</taxon>
        <taxon>Powellomyces</taxon>
    </lineage>
</organism>
<dbReference type="GO" id="GO:0005814">
    <property type="term" value="C:centriole"/>
    <property type="evidence" value="ECO:0007669"/>
    <property type="project" value="TreeGrafter"/>
</dbReference>
<evidence type="ECO:0000313" key="4">
    <source>
        <dbReference type="Proteomes" id="UP000318582"/>
    </source>
</evidence>
<dbReference type="GO" id="GO:0036064">
    <property type="term" value="C:ciliary basal body"/>
    <property type="evidence" value="ECO:0007669"/>
    <property type="project" value="TreeGrafter"/>
</dbReference>
<dbReference type="AlphaFoldDB" id="A0A507E3G6"/>
<evidence type="ECO:0000313" key="3">
    <source>
        <dbReference type="EMBL" id="TPX58342.1"/>
    </source>
</evidence>
<protein>
    <submittedName>
        <fullName evidence="3">Uncharacterized protein</fullName>
    </submittedName>
</protein>
<dbReference type="EMBL" id="QEAQ01000037">
    <property type="protein sequence ID" value="TPX58342.1"/>
    <property type="molecule type" value="Genomic_DNA"/>
</dbReference>
<keyword evidence="4" id="KW-1185">Reference proteome</keyword>
<feature type="region of interest" description="Disordered" evidence="2">
    <location>
        <begin position="122"/>
        <end position="141"/>
    </location>
</feature>
<dbReference type="Proteomes" id="UP000318582">
    <property type="component" value="Unassembled WGS sequence"/>
</dbReference>
<dbReference type="InterPro" id="IPR033336">
    <property type="entry name" value="SAXO1/2"/>
</dbReference>
<reference evidence="3 4" key="1">
    <citation type="journal article" date="2019" name="Sci. Rep.">
        <title>Comparative genomics of chytrid fungi reveal insights into the obligate biotrophic and pathogenic lifestyle of Synchytrium endobioticum.</title>
        <authorList>
            <person name="van de Vossenberg B.T.L.H."/>
            <person name="Warris S."/>
            <person name="Nguyen H.D.T."/>
            <person name="van Gent-Pelzer M.P.E."/>
            <person name="Joly D.L."/>
            <person name="van de Geest H.C."/>
            <person name="Bonants P.J.M."/>
            <person name="Smith D.S."/>
            <person name="Levesque C.A."/>
            <person name="van der Lee T.A.J."/>
        </authorList>
    </citation>
    <scope>NUCLEOTIDE SEQUENCE [LARGE SCALE GENOMIC DNA]</scope>
    <source>
        <strain evidence="3 4">CBS 809.83</strain>
    </source>
</reference>
<dbReference type="STRING" id="109895.A0A507E3G6"/>
<comment type="caution">
    <text evidence="3">The sequence shown here is derived from an EMBL/GenBank/DDBJ whole genome shotgun (WGS) entry which is preliminary data.</text>
</comment>
<gene>
    <name evidence="3" type="ORF">PhCBS80983_g03172</name>
</gene>
<dbReference type="GO" id="GO:0008017">
    <property type="term" value="F:microtubule binding"/>
    <property type="evidence" value="ECO:0007669"/>
    <property type="project" value="InterPro"/>
</dbReference>
<dbReference type="Pfam" id="PF05217">
    <property type="entry name" value="SAXO1-2"/>
    <property type="match status" value="2"/>
</dbReference>
<dbReference type="GO" id="GO:0005879">
    <property type="term" value="C:axonemal microtubule"/>
    <property type="evidence" value="ECO:0007669"/>
    <property type="project" value="TreeGrafter"/>
</dbReference>
<comment type="similarity">
    <text evidence="1">Belongs to the FAM154 family.</text>
</comment>